<dbReference type="InterPro" id="IPR036390">
    <property type="entry name" value="WH_DNA-bd_sf"/>
</dbReference>
<gene>
    <name evidence="5" type="ORF">V3328_00850</name>
</gene>
<dbReference type="PRINTS" id="PR00035">
    <property type="entry name" value="HTHGNTR"/>
</dbReference>
<dbReference type="PROSITE" id="PS50949">
    <property type="entry name" value="HTH_GNTR"/>
    <property type="match status" value="1"/>
</dbReference>
<dbReference type="PANTHER" id="PTHR43537">
    <property type="entry name" value="TRANSCRIPTIONAL REGULATOR, GNTR FAMILY"/>
    <property type="match status" value="1"/>
</dbReference>
<dbReference type="AlphaFoldDB" id="A0AAW9RCR4"/>
<dbReference type="InterPro" id="IPR008920">
    <property type="entry name" value="TF_FadR/GntR_C"/>
</dbReference>
<evidence type="ECO:0000313" key="5">
    <source>
        <dbReference type="EMBL" id="MEJ8570002.1"/>
    </source>
</evidence>
<evidence type="ECO:0000256" key="2">
    <source>
        <dbReference type="ARBA" id="ARBA00023125"/>
    </source>
</evidence>
<keyword evidence="2" id="KW-0238">DNA-binding</keyword>
<name>A0AAW9RCR4_9HYPH</name>
<dbReference type="Proteomes" id="UP001378188">
    <property type="component" value="Unassembled WGS sequence"/>
</dbReference>
<evidence type="ECO:0000256" key="3">
    <source>
        <dbReference type="ARBA" id="ARBA00023163"/>
    </source>
</evidence>
<dbReference type="SMART" id="SM00895">
    <property type="entry name" value="FCD"/>
    <property type="match status" value="1"/>
</dbReference>
<dbReference type="InterPro" id="IPR000524">
    <property type="entry name" value="Tscrpt_reg_HTH_GntR"/>
</dbReference>
<keyword evidence="3" id="KW-0804">Transcription</keyword>
<dbReference type="CDD" id="cd07377">
    <property type="entry name" value="WHTH_GntR"/>
    <property type="match status" value="1"/>
</dbReference>
<dbReference type="InterPro" id="IPR036388">
    <property type="entry name" value="WH-like_DNA-bd_sf"/>
</dbReference>
<evidence type="ECO:0000256" key="1">
    <source>
        <dbReference type="ARBA" id="ARBA00023015"/>
    </source>
</evidence>
<evidence type="ECO:0000259" key="4">
    <source>
        <dbReference type="PROSITE" id="PS50949"/>
    </source>
</evidence>
<keyword evidence="6" id="KW-1185">Reference proteome</keyword>
<dbReference type="SUPFAM" id="SSF48008">
    <property type="entry name" value="GntR ligand-binding domain-like"/>
    <property type="match status" value="1"/>
</dbReference>
<comment type="caution">
    <text evidence="5">The sequence shown here is derived from an EMBL/GenBank/DDBJ whole genome shotgun (WGS) entry which is preliminary data.</text>
</comment>
<keyword evidence="1" id="KW-0805">Transcription regulation</keyword>
<dbReference type="SUPFAM" id="SSF46785">
    <property type="entry name" value="Winged helix' DNA-binding domain"/>
    <property type="match status" value="1"/>
</dbReference>
<sequence>MTGDATIPDAAARPRDGHEAYSSRAEFVYRTILNDIKAGRLAPGERLREVELADRLAVSRTPIREAIRRLAENGLVSHGTGGGLAVAVLDLAQMKELYDVRAVLEGAAAGFAAQHASGDDVERMRILAERCRDASTSEEAAACNEDLHRILHAASHNRYLTMLQAQFSNWLALLSGTTFSRPGRGATAYQEHCRIIDAIAARDGQAAQDAAIAHIRSAYRIRIG</sequence>
<dbReference type="RefSeq" id="WP_340327742.1">
    <property type="nucleotide sequence ID" value="NZ_JAZHOF010000001.1"/>
</dbReference>
<dbReference type="InterPro" id="IPR011711">
    <property type="entry name" value="GntR_C"/>
</dbReference>
<accession>A0AAW9RCR4</accession>
<evidence type="ECO:0000313" key="6">
    <source>
        <dbReference type="Proteomes" id="UP001378188"/>
    </source>
</evidence>
<dbReference type="SMART" id="SM00345">
    <property type="entry name" value="HTH_GNTR"/>
    <property type="match status" value="1"/>
</dbReference>
<dbReference type="PANTHER" id="PTHR43537:SF49">
    <property type="entry name" value="TRANSCRIPTIONAL REGULATORY PROTEIN"/>
    <property type="match status" value="1"/>
</dbReference>
<dbReference type="Pfam" id="PF00392">
    <property type="entry name" value="GntR"/>
    <property type="match status" value="1"/>
</dbReference>
<dbReference type="Pfam" id="PF07729">
    <property type="entry name" value="FCD"/>
    <property type="match status" value="1"/>
</dbReference>
<dbReference type="GO" id="GO:0003700">
    <property type="term" value="F:DNA-binding transcription factor activity"/>
    <property type="evidence" value="ECO:0007669"/>
    <property type="project" value="InterPro"/>
</dbReference>
<reference evidence="5 6" key="1">
    <citation type="submission" date="2024-02" db="EMBL/GenBank/DDBJ databases">
        <title>Genome analysis and characterization of Microbaculum marinisediminis sp. nov., isolated from marine sediment.</title>
        <authorList>
            <person name="Du Z.-J."/>
            <person name="Ye Y.-Q."/>
            <person name="Zhang Z.-R."/>
            <person name="Yuan S.-M."/>
            <person name="Zhang X.-Y."/>
        </authorList>
    </citation>
    <scope>NUCLEOTIDE SEQUENCE [LARGE SCALE GENOMIC DNA]</scope>
    <source>
        <strain evidence="5 6">SDUM1044001</strain>
    </source>
</reference>
<feature type="domain" description="HTH gntR-type" evidence="4">
    <location>
        <begin position="22"/>
        <end position="89"/>
    </location>
</feature>
<protein>
    <submittedName>
        <fullName evidence="5">GntR family transcriptional regulator</fullName>
    </submittedName>
</protein>
<proteinExistence type="predicted"/>
<organism evidence="5 6">
    <name type="scientific">Microbaculum marinum</name>
    <dbReference type="NCBI Taxonomy" id="1764581"/>
    <lineage>
        <taxon>Bacteria</taxon>
        <taxon>Pseudomonadati</taxon>
        <taxon>Pseudomonadota</taxon>
        <taxon>Alphaproteobacteria</taxon>
        <taxon>Hyphomicrobiales</taxon>
        <taxon>Tepidamorphaceae</taxon>
        <taxon>Microbaculum</taxon>
    </lineage>
</organism>
<dbReference type="GO" id="GO:0003677">
    <property type="term" value="F:DNA binding"/>
    <property type="evidence" value="ECO:0007669"/>
    <property type="project" value="UniProtKB-KW"/>
</dbReference>
<dbReference type="EMBL" id="JAZHOF010000001">
    <property type="protein sequence ID" value="MEJ8570002.1"/>
    <property type="molecule type" value="Genomic_DNA"/>
</dbReference>
<dbReference type="Gene3D" id="1.20.120.530">
    <property type="entry name" value="GntR ligand-binding domain-like"/>
    <property type="match status" value="1"/>
</dbReference>
<dbReference type="Gene3D" id="1.10.10.10">
    <property type="entry name" value="Winged helix-like DNA-binding domain superfamily/Winged helix DNA-binding domain"/>
    <property type="match status" value="1"/>
</dbReference>